<keyword evidence="2 5" id="KW-0812">Transmembrane</keyword>
<comment type="caution">
    <text evidence="6">The sequence shown here is derived from an EMBL/GenBank/DDBJ whole genome shotgun (WGS) entry which is preliminary data.</text>
</comment>
<organism evidence="6 7">
    <name type="scientific">Candidatus Fimiplasma intestinipullorum</name>
    <dbReference type="NCBI Taxonomy" id="2840825"/>
    <lineage>
        <taxon>Bacteria</taxon>
        <taxon>Bacillati</taxon>
        <taxon>Bacillota</taxon>
        <taxon>Clostridia</taxon>
        <taxon>Eubacteriales</taxon>
        <taxon>Candidatus Fimiplasma</taxon>
    </lineage>
</organism>
<name>A0A9D1HM58_9FIRM</name>
<dbReference type="Proteomes" id="UP000824175">
    <property type="component" value="Unassembled WGS sequence"/>
</dbReference>
<comment type="subcellular location">
    <subcellularLocation>
        <location evidence="1">Membrane</location>
        <topology evidence="1">Multi-pass membrane protein</topology>
    </subcellularLocation>
</comment>
<protein>
    <submittedName>
        <fullName evidence="6">Chloride channel protein</fullName>
    </submittedName>
</protein>
<dbReference type="Pfam" id="PF00654">
    <property type="entry name" value="Voltage_CLC"/>
    <property type="match status" value="1"/>
</dbReference>
<feature type="transmembrane region" description="Helical" evidence="5">
    <location>
        <begin position="382"/>
        <end position="401"/>
    </location>
</feature>
<dbReference type="InterPro" id="IPR001807">
    <property type="entry name" value="ClC"/>
</dbReference>
<evidence type="ECO:0000256" key="4">
    <source>
        <dbReference type="ARBA" id="ARBA00023136"/>
    </source>
</evidence>
<feature type="transmembrane region" description="Helical" evidence="5">
    <location>
        <begin position="325"/>
        <end position="345"/>
    </location>
</feature>
<feature type="transmembrane region" description="Helical" evidence="5">
    <location>
        <begin position="262"/>
        <end position="280"/>
    </location>
</feature>
<feature type="transmembrane region" description="Helical" evidence="5">
    <location>
        <begin position="226"/>
        <end position="250"/>
    </location>
</feature>
<reference evidence="6" key="1">
    <citation type="submission" date="2020-10" db="EMBL/GenBank/DDBJ databases">
        <authorList>
            <person name="Gilroy R."/>
        </authorList>
    </citation>
    <scope>NUCLEOTIDE SEQUENCE</scope>
    <source>
        <strain evidence="6">CHK195-11698</strain>
    </source>
</reference>
<dbReference type="SUPFAM" id="SSF81340">
    <property type="entry name" value="Clc chloride channel"/>
    <property type="match status" value="1"/>
</dbReference>
<dbReference type="AlphaFoldDB" id="A0A9D1HM58"/>
<proteinExistence type="predicted"/>
<evidence type="ECO:0000256" key="1">
    <source>
        <dbReference type="ARBA" id="ARBA00004141"/>
    </source>
</evidence>
<feature type="transmembrane region" description="Helical" evidence="5">
    <location>
        <begin position="57"/>
        <end position="78"/>
    </location>
</feature>
<accession>A0A9D1HM58</accession>
<feature type="transmembrane region" description="Helical" evidence="5">
    <location>
        <begin position="186"/>
        <end position="206"/>
    </location>
</feature>
<evidence type="ECO:0000256" key="3">
    <source>
        <dbReference type="ARBA" id="ARBA00022989"/>
    </source>
</evidence>
<dbReference type="GO" id="GO:0015108">
    <property type="term" value="F:chloride transmembrane transporter activity"/>
    <property type="evidence" value="ECO:0007669"/>
    <property type="project" value="InterPro"/>
</dbReference>
<dbReference type="Gene3D" id="1.10.3080.10">
    <property type="entry name" value="Clc chloride channel"/>
    <property type="match status" value="1"/>
</dbReference>
<keyword evidence="3 5" id="KW-1133">Transmembrane helix</keyword>
<dbReference type="InterPro" id="IPR050368">
    <property type="entry name" value="ClC-type_chloride_channel"/>
</dbReference>
<evidence type="ECO:0000256" key="5">
    <source>
        <dbReference type="SAM" id="Phobius"/>
    </source>
</evidence>
<feature type="transmembrane region" description="Helical" evidence="5">
    <location>
        <begin position="352"/>
        <end position="376"/>
    </location>
</feature>
<dbReference type="PANTHER" id="PTHR43427">
    <property type="entry name" value="CHLORIDE CHANNEL PROTEIN CLC-E"/>
    <property type="match status" value="1"/>
</dbReference>
<evidence type="ECO:0000256" key="2">
    <source>
        <dbReference type="ARBA" id="ARBA00022692"/>
    </source>
</evidence>
<evidence type="ECO:0000313" key="7">
    <source>
        <dbReference type="Proteomes" id="UP000824175"/>
    </source>
</evidence>
<dbReference type="GO" id="GO:0016020">
    <property type="term" value="C:membrane"/>
    <property type="evidence" value="ECO:0007669"/>
    <property type="project" value="UniProtKB-SubCell"/>
</dbReference>
<feature type="transmembrane region" description="Helical" evidence="5">
    <location>
        <begin position="99"/>
        <end position="118"/>
    </location>
</feature>
<feature type="transmembrane region" description="Helical" evidence="5">
    <location>
        <begin position="21"/>
        <end position="45"/>
    </location>
</feature>
<sequence length="436" mass="47094">MSLHHFKHTIQTHRGLMHLLIFLKWLLLSGLAGLVAGFIACLFSISLGFVTTCFQTYPWLVFGLPVGGLAIVALYHLAGIQKSRGTNLVFSAIHRQEKIPLVMAPLIFLSTVITHLFGGSAGREGAALQLGGSIAQNLGSALHLKPKDLNILVMCGMSAAFAALFGTPVTAAIFAMEVVSVGIMHYSALVPTAIASFTAVEIAQWMGLEAEHFQVGPLPPTTLDMVARVALLALLLAWLSILFCNVMHEVSHFLEKHFPNPYGRVLAGSLVLIVLTLIFGTDYNGAGMPVITRAIEQSTTRPEAFLLKILFTSITLGCGFKGGEIVPSFYIGACFGCLVAPYLGIPAQFGAVIGLMILFCGVTNCPMTSMFLVIELFGYHELILILVANAIGYMLSGYHGLYSEQKIMYSKFSTTFIDNPTNQAPEVEQTTNFLDN</sequence>
<keyword evidence="4 5" id="KW-0472">Membrane</keyword>
<reference evidence="6" key="2">
    <citation type="journal article" date="2021" name="PeerJ">
        <title>Extensive microbial diversity within the chicken gut microbiome revealed by metagenomics and culture.</title>
        <authorList>
            <person name="Gilroy R."/>
            <person name="Ravi A."/>
            <person name="Getino M."/>
            <person name="Pursley I."/>
            <person name="Horton D.L."/>
            <person name="Alikhan N.F."/>
            <person name="Baker D."/>
            <person name="Gharbi K."/>
            <person name="Hall N."/>
            <person name="Watson M."/>
            <person name="Adriaenssens E.M."/>
            <person name="Foster-Nyarko E."/>
            <person name="Jarju S."/>
            <person name="Secka A."/>
            <person name="Antonio M."/>
            <person name="Oren A."/>
            <person name="Chaudhuri R.R."/>
            <person name="La Ragione R."/>
            <person name="Hildebrand F."/>
            <person name="Pallen M.J."/>
        </authorList>
    </citation>
    <scope>NUCLEOTIDE SEQUENCE</scope>
    <source>
        <strain evidence="6">CHK195-11698</strain>
    </source>
</reference>
<evidence type="ECO:0000313" key="6">
    <source>
        <dbReference type="EMBL" id="HIU13058.1"/>
    </source>
</evidence>
<feature type="transmembrane region" description="Helical" evidence="5">
    <location>
        <begin position="151"/>
        <end position="174"/>
    </location>
</feature>
<dbReference type="PANTHER" id="PTHR43427:SF12">
    <property type="entry name" value="CHLORIDE TRANSPORTER"/>
    <property type="match status" value="1"/>
</dbReference>
<dbReference type="InterPro" id="IPR014743">
    <property type="entry name" value="Cl-channel_core"/>
</dbReference>
<gene>
    <name evidence="6" type="ORF">IAD15_03200</name>
</gene>
<dbReference type="EMBL" id="DVMJ01000022">
    <property type="protein sequence ID" value="HIU13058.1"/>
    <property type="molecule type" value="Genomic_DNA"/>
</dbReference>